<sequence>MNFWRFSCRSQLYNSIRQLIQEIFSQSNALEWHIMRHLDFRVLGTESALDCTVIYIFIKFRNQFRITLISNNLISILFNVDKCKVMEFKRSRKSLMNRTELFMGE</sequence>
<protein>
    <submittedName>
        <fullName evidence="1">Uncharacterized protein</fullName>
    </submittedName>
</protein>
<dbReference type="Proteomes" id="UP000276133">
    <property type="component" value="Unassembled WGS sequence"/>
</dbReference>
<dbReference type="AlphaFoldDB" id="A0A3M7RX44"/>
<comment type="caution">
    <text evidence="1">The sequence shown here is derived from an EMBL/GenBank/DDBJ whole genome shotgun (WGS) entry which is preliminary data.</text>
</comment>
<organism evidence="1 2">
    <name type="scientific">Brachionus plicatilis</name>
    <name type="common">Marine rotifer</name>
    <name type="synonym">Brachionus muelleri</name>
    <dbReference type="NCBI Taxonomy" id="10195"/>
    <lineage>
        <taxon>Eukaryota</taxon>
        <taxon>Metazoa</taxon>
        <taxon>Spiralia</taxon>
        <taxon>Gnathifera</taxon>
        <taxon>Rotifera</taxon>
        <taxon>Eurotatoria</taxon>
        <taxon>Monogononta</taxon>
        <taxon>Pseudotrocha</taxon>
        <taxon>Ploima</taxon>
        <taxon>Brachionidae</taxon>
        <taxon>Brachionus</taxon>
    </lineage>
</organism>
<accession>A0A3M7RX44</accession>
<gene>
    <name evidence="1" type="ORF">BpHYR1_052120</name>
</gene>
<proteinExistence type="predicted"/>
<reference evidence="1 2" key="1">
    <citation type="journal article" date="2018" name="Sci. Rep.">
        <title>Genomic signatures of local adaptation to the degree of environmental predictability in rotifers.</title>
        <authorList>
            <person name="Franch-Gras L."/>
            <person name="Hahn C."/>
            <person name="Garcia-Roger E.M."/>
            <person name="Carmona M.J."/>
            <person name="Serra M."/>
            <person name="Gomez A."/>
        </authorList>
    </citation>
    <scope>NUCLEOTIDE SEQUENCE [LARGE SCALE GENOMIC DNA]</scope>
    <source>
        <strain evidence="1">HYR1</strain>
    </source>
</reference>
<evidence type="ECO:0000313" key="1">
    <source>
        <dbReference type="EMBL" id="RNA28134.1"/>
    </source>
</evidence>
<evidence type="ECO:0000313" key="2">
    <source>
        <dbReference type="Proteomes" id="UP000276133"/>
    </source>
</evidence>
<name>A0A3M7RX44_BRAPC</name>
<dbReference type="EMBL" id="REGN01002429">
    <property type="protein sequence ID" value="RNA28134.1"/>
    <property type="molecule type" value="Genomic_DNA"/>
</dbReference>
<keyword evidence="2" id="KW-1185">Reference proteome</keyword>